<evidence type="ECO:0000313" key="2">
    <source>
        <dbReference type="Proteomes" id="UP000198415"/>
    </source>
</evidence>
<organism evidence="1 2">
    <name type="scientific">Actinoplanes regularis</name>
    <dbReference type="NCBI Taxonomy" id="52697"/>
    <lineage>
        <taxon>Bacteria</taxon>
        <taxon>Bacillati</taxon>
        <taxon>Actinomycetota</taxon>
        <taxon>Actinomycetes</taxon>
        <taxon>Micromonosporales</taxon>
        <taxon>Micromonosporaceae</taxon>
        <taxon>Actinoplanes</taxon>
    </lineage>
</organism>
<dbReference type="Pfam" id="PF19450">
    <property type="entry name" value="DUF5988"/>
    <property type="match status" value="1"/>
</dbReference>
<proteinExistence type="predicted"/>
<protein>
    <submittedName>
        <fullName evidence="1">Uncharacterized protein</fullName>
    </submittedName>
</protein>
<dbReference type="InterPro" id="IPR046030">
    <property type="entry name" value="DUF5988"/>
</dbReference>
<dbReference type="Proteomes" id="UP000198415">
    <property type="component" value="Unassembled WGS sequence"/>
</dbReference>
<dbReference type="EMBL" id="FZNR01000017">
    <property type="protein sequence ID" value="SNS50564.1"/>
    <property type="molecule type" value="Genomic_DNA"/>
</dbReference>
<keyword evidence="2" id="KW-1185">Reference proteome</keyword>
<gene>
    <name evidence="1" type="ORF">SAMN06264365_11725</name>
</gene>
<accession>A0A239F383</accession>
<sequence>MMEPQLIDAILEGGPVGFPATERVRRVPAGALKVKIPYGAGYEHFERRELGKSERPVVYVWSTRTKVAE</sequence>
<name>A0A239F383_9ACTN</name>
<evidence type="ECO:0000313" key="1">
    <source>
        <dbReference type="EMBL" id="SNS50564.1"/>
    </source>
</evidence>
<dbReference type="AlphaFoldDB" id="A0A239F383"/>
<reference evidence="1 2" key="1">
    <citation type="submission" date="2017-06" db="EMBL/GenBank/DDBJ databases">
        <authorList>
            <person name="Kim H.J."/>
            <person name="Triplett B.A."/>
        </authorList>
    </citation>
    <scope>NUCLEOTIDE SEQUENCE [LARGE SCALE GENOMIC DNA]</scope>
    <source>
        <strain evidence="1 2">DSM 43151</strain>
    </source>
</reference>